<dbReference type="GO" id="GO:0006538">
    <property type="term" value="P:L-glutamate catabolic process"/>
    <property type="evidence" value="ECO:0007669"/>
    <property type="project" value="TreeGrafter"/>
</dbReference>
<comment type="similarity">
    <text evidence="1">Belongs to the Glu/Leu/Phe/Val dehydrogenases family.</text>
</comment>
<dbReference type="HOGENOM" id="CLU_010860_0_0_7"/>
<reference evidence="4 5" key="2">
    <citation type="journal article" date="2010" name="Stand. Genomic Sci.">
        <title>Complete genome sequence of Desulfohalobium retbaense type strain (HR(100)).</title>
        <authorList>
            <person name="Spring S."/>
            <person name="Nolan M."/>
            <person name="Lapidus A."/>
            <person name="Glavina Del Rio T."/>
            <person name="Copeland A."/>
            <person name="Tice H."/>
            <person name="Cheng J.F."/>
            <person name="Lucas S."/>
            <person name="Land M."/>
            <person name="Chen F."/>
            <person name="Bruce D."/>
            <person name="Goodwin L."/>
            <person name="Pitluck S."/>
            <person name="Ivanova N."/>
            <person name="Mavromatis K."/>
            <person name="Mikhailova N."/>
            <person name="Pati A."/>
            <person name="Chen A."/>
            <person name="Palaniappan K."/>
            <person name="Hauser L."/>
            <person name="Chang Y.J."/>
            <person name="Jeffries C.D."/>
            <person name="Munk C."/>
            <person name="Kiss H."/>
            <person name="Chain P."/>
            <person name="Han C."/>
            <person name="Brettin T."/>
            <person name="Detter J.C."/>
            <person name="Schuler E."/>
            <person name="Goker M."/>
            <person name="Rohde M."/>
            <person name="Bristow J."/>
            <person name="Eisen J.A."/>
            <person name="Markowitz V."/>
            <person name="Hugenholtz P."/>
            <person name="Kyrpides N.C."/>
            <person name="Klenk H.P."/>
        </authorList>
    </citation>
    <scope>NUCLEOTIDE SEQUENCE [LARGE SCALE GENOMIC DNA]</scope>
    <source>
        <strain evidence="4 5">DSM 5692</strain>
    </source>
</reference>
<name>C8WZJ8_DESRD</name>
<feature type="domain" description="Glutamate/phenylalanine/leucine/valine/L-tryptophan dehydrogenase C-terminal" evidence="3">
    <location>
        <begin position="580"/>
        <end position="829"/>
    </location>
</feature>
<organism evidence="4 5">
    <name type="scientific">Desulfohalobium retbaense (strain ATCC 49708 / DSM 5692 / JCM 16813 / HR100)</name>
    <dbReference type="NCBI Taxonomy" id="485915"/>
    <lineage>
        <taxon>Bacteria</taxon>
        <taxon>Pseudomonadati</taxon>
        <taxon>Thermodesulfobacteriota</taxon>
        <taxon>Desulfovibrionia</taxon>
        <taxon>Desulfovibrionales</taxon>
        <taxon>Desulfohalobiaceae</taxon>
        <taxon>Desulfohalobium</taxon>
    </lineage>
</organism>
<dbReference type="eggNOG" id="COG2844">
    <property type="taxonomic scope" value="Bacteria"/>
</dbReference>
<dbReference type="EMBL" id="CP001734">
    <property type="protein sequence ID" value="ACV67473.1"/>
    <property type="molecule type" value="Genomic_DNA"/>
</dbReference>
<dbReference type="SUPFAM" id="SSF51735">
    <property type="entry name" value="NAD(P)-binding Rossmann-fold domains"/>
    <property type="match status" value="1"/>
</dbReference>
<keyword evidence="2" id="KW-0560">Oxidoreductase</keyword>
<proteinExistence type="inferred from homology"/>
<dbReference type="Gene3D" id="3.40.50.720">
    <property type="entry name" value="NAD(P)-binding Rossmann-like Domain"/>
    <property type="match status" value="1"/>
</dbReference>
<dbReference type="eggNOG" id="COG0334">
    <property type="taxonomic scope" value="Bacteria"/>
</dbReference>
<dbReference type="SMART" id="SM00839">
    <property type="entry name" value="ELFV_dehydrog"/>
    <property type="match status" value="1"/>
</dbReference>
<dbReference type="SUPFAM" id="SSF53223">
    <property type="entry name" value="Aminoacid dehydrogenase-like, N-terminal domain"/>
    <property type="match status" value="1"/>
</dbReference>
<reference evidence="5" key="1">
    <citation type="submission" date="2009-09" db="EMBL/GenBank/DDBJ databases">
        <title>The complete chromosome of Desulfohalobium retbaense DSM 5692.</title>
        <authorList>
            <consortium name="US DOE Joint Genome Institute (JGI-PGF)"/>
            <person name="Lucas S."/>
            <person name="Copeland A."/>
            <person name="Lapidus A."/>
            <person name="Glavina del Rio T."/>
            <person name="Dalin E."/>
            <person name="Tice H."/>
            <person name="Bruce D."/>
            <person name="Goodwin L."/>
            <person name="Pitluck S."/>
            <person name="Kyrpides N."/>
            <person name="Mavromatis K."/>
            <person name="Ivanova N."/>
            <person name="Mikhailova N."/>
            <person name="Munk A.C."/>
            <person name="Brettin T."/>
            <person name="Detter J.C."/>
            <person name="Han C."/>
            <person name="Tapia R."/>
            <person name="Larimer F."/>
            <person name="Land M."/>
            <person name="Hauser L."/>
            <person name="Markowitz V."/>
            <person name="Cheng J.-F."/>
            <person name="Hugenholtz P."/>
            <person name="Woyke T."/>
            <person name="Wu D."/>
            <person name="Spring S."/>
            <person name="Klenk H.-P."/>
            <person name="Eisen J.A."/>
        </authorList>
    </citation>
    <scope>NUCLEOTIDE SEQUENCE [LARGE SCALE GENOMIC DNA]</scope>
    <source>
        <strain evidence="5">DSM 5692</strain>
    </source>
</reference>
<dbReference type="InterPro" id="IPR036291">
    <property type="entry name" value="NAD(P)-bd_dom_sf"/>
</dbReference>
<dbReference type="AlphaFoldDB" id="C8WZJ8"/>
<dbReference type="Proteomes" id="UP000001052">
    <property type="component" value="Chromosome"/>
</dbReference>
<evidence type="ECO:0000256" key="2">
    <source>
        <dbReference type="ARBA" id="ARBA00023002"/>
    </source>
</evidence>
<keyword evidence="5" id="KW-1185">Reference proteome</keyword>
<evidence type="ECO:0000256" key="1">
    <source>
        <dbReference type="ARBA" id="ARBA00006382"/>
    </source>
</evidence>
<dbReference type="GO" id="GO:0004352">
    <property type="term" value="F:glutamate dehydrogenase (NAD+) activity"/>
    <property type="evidence" value="ECO:0007669"/>
    <property type="project" value="TreeGrafter"/>
</dbReference>
<accession>C8WZJ8</accession>
<dbReference type="InterPro" id="IPR006096">
    <property type="entry name" value="Glu/Leu/Phe/Val/Trp_DH_C"/>
</dbReference>
<gene>
    <name evidence="4" type="ordered locus">Dret_0171</name>
</gene>
<dbReference type="RefSeq" id="WP_015750632.1">
    <property type="nucleotide sequence ID" value="NC_013223.1"/>
</dbReference>
<dbReference type="OrthoDB" id="19378at2"/>
<dbReference type="InterPro" id="IPR046346">
    <property type="entry name" value="Aminoacid_DH-like_N_sf"/>
</dbReference>
<evidence type="ECO:0000313" key="5">
    <source>
        <dbReference type="Proteomes" id="UP000001052"/>
    </source>
</evidence>
<dbReference type="STRING" id="485915.Dret_0171"/>
<evidence type="ECO:0000313" key="4">
    <source>
        <dbReference type="EMBL" id="ACV67473.1"/>
    </source>
</evidence>
<sequence>MSGAEQPEQEATLQQVKDSLASLADHVVPWFYQNMHEYYFKTHSPAEQLRHLQAIITGQVTTDNQSVQLKSPCGTRITYISPGADLDNLIHALEQLKEYKIQTARIYPSFDGSLRLDTFHLASAQPTSTQNHDFTPLAVELEHNRLISSQEKKPFLQFLDCASSDYVEKFEPGRAARHFKLIQDIAGTERVMVQLETEVYPGEDRITLAMNNPPRCGLLLEIMKTLQRMGVNTRRAYADLFAPQDRDSAAIISLYLQCEAQNGLSCSWDRLLQELRMVKWYAPDALEWFAAQRQWPLADVALLQAACDFVHHVLVKRDVYAYTLERIHKVVQDNFDLTEDLLRYFQARFDPAENEREDLLSLREGNVRQGLHDIFDETTRTIFKTLFTFFKSTLRTNAFVPRRLGLAFRLDPRELGALYPDKETPFGVYYFHGPRFSGFHVRYRDIARGGVRLVPTNTQEQYKLESNRLLDEVTGLAWAQQYKNKDIPEGGSKAVLLLKPGGEINLTWRAMIDALLDLIVCTEQELVLPDVIDYLKRREIIYLGPDEHITPEHITWAVNRAKHRGYRYPAAFMSSKPEAGINHKAYGVTSLGVVVFVEEVLKSLGLDPAHTDFTLKMTGGPAGDVASNAMRFLIAGYQEHARILSISDGHGAAYDPAGLDHTELLRLIEAGERAHQFNPERLSDSQAFVIEADTPENIRIRDELHNTVQADVFLPCGGRPETINEQNWHRFLDSRKRPSAKAIVEGANIFLSPVARDHLQAAGVLIVHGSSANKTGVIASSYEILAGLLLDDAAFMEIKTPYIEEVLEILKQRARDEARLLLKEYTWRGGTQPLTDLTVRLSEEINQLGDTIAHSLVSRGGDLNKAPLLRQCLFDYCPPVLVEKHGARLVRELPERHCWALLGAALASRIVYREGLGWLRELSSVRDIFDVATAYLEQEARLTDYLGQLKDSGAANATDMTAILQNMGRKYLTARHLGLDE</sequence>
<dbReference type="KEGG" id="drt:Dret_0171"/>
<protein>
    <submittedName>
        <fullName evidence="4">Glu/Leu/Phe/Val dehydrogenase</fullName>
    </submittedName>
</protein>
<dbReference type="PANTHER" id="PTHR11606:SF39">
    <property type="entry name" value="GLUTAMATE_PHENYLALANINE_LEUCINE_VALINE_L-TRYPTOPHAN DEHYDROGENASE C-TERMINAL DOMAIN-CONTAINING PROTEIN"/>
    <property type="match status" value="1"/>
</dbReference>
<dbReference type="Pfam" id="PF00208">
    <property type="entry name" value="ELFV_dehydrog"/>
    <property type="match status" value="1"/>
</dbReference>
<dbReference type="PANTHER" id="PTHR11606">
    <property type="entry name" value="GLUTAMATE DEHYDROGENASE"/>
    <property type="match status" value="1"/>
</dbReference>
<evidence type="ECO:0000259" key="3">
    <source>
        <dbReference type="SMART" id="SM00839"/>
    </source>
</evidence>